<dbReference type="EMBL" id="JABSTQ010011019">
    <property type="protein sequence ID" value="KAG0415852.1"/>
    <property type="molecule type" value="Genomic_DNA"/>
</dbReference>
<comment type="caution">
    <text evidence="1">The sequence shown here is derived from an EMBL/GenBank/DDBJ whole genome shotgun (WGS) entry which is preliminary data.</text>
</comment>
<sequence length="560" mass="63255">GWDDVSFHGSPQIPTPNMDVLAGDGVILNNYYVQQLCTPSRAALMTGLYPIHNGLQDYVIQFAEPNGLPLNLKVMPQFFKDIGYETHMIGKVTGVQDEPFLAHDSGVGDQERILVLGTPKNFERLSTAKAWFMDGTFKVTPSLFYEVYTVHGLYRGAVISLAYALLPNKQEVTYRRLFSVLTSLLSSVAVEAIYCYFEAVVITTCSRIFPQAKIQGRIFHLCQSVDRRLCKLGFQARYGNDEEVQIRMLPALAFLPPAEVPDAFDALLEVFPTEVTDLAMYFEDTYIGRRRRNGVQAAMFSTSLWGYNFPLRGAKGTLWEGGTRGSAFIWSPLLNQNRRVSDQMLHITDWLPTLYSAAGGNPVNLGKVDGYDMWTQISYNLPSSRYEVLYNIDPTDLNSALRYTNYKLVLGTYEGGEFDQRFRTTGGSRPYGDLEIAMAQSKAARVLKGFYNRGNFLLPRNWRQKATVSCVSNNGPRNFVSQAPPYLFDLAKDPCELNNIARAEAGTRLRKEFLPAGHATQILRELEARTQHPDESLVWYCRVMQELFQRANLKSLESDR</sequence>
<name>A0AC60P8M4_IXOPE</name>
<keyword evidence="2" id="KW-1185">Reference proteome</keyword>
<evidence type="ECO:0000313" key="2">
    <source>
        <dbReference type="Proteomes" id="UP000805193"/>
    </source>
</evidence>
<reference evidence="1 2" key="1">
    <citation type="journal article" date="2020" name="Cell">
        <title>Large-Scale Comparative Analyses of Tick Genomes Elucidate Their Genetic Diversity and Vector Capacities.</title>
        <authorList>
            <consortium name="Tick Genome and Microbiome Consortium (TIGMIC)"/>
            <person name="Jia N."/>
            <person name="Wang J."/>
            <person name="Shi W."/>
            <person name="Du L."/>
            <person name="Sun Y."/>
            <person name="Zhan W."/>
            <person name="Jiang J.F."/>
            <person name="Wang Q."/>
            <person name="Zhang B."/>
            <person name="Ji P."/>
            <person name="Bell-Sakyi L."/>
            <person name="Cui X.M."/>
            <person name="Yuan T.T."/>
            <person name="Jiang B.G."/>
            <person name="Yang W.F."/>
            <person name="Lam T.T."/>
            <person name="Chang Q.C."/>
            <person name="Ding S.J."/>
            <person name="Wang X.J."/>
            <person name="Zhu J.G."/>
            <person name="Ruan X.D."/>
            <person name="Zhao L."/>
            <person name="Wei J.T."/>
            <person name="Ye R.Z."/>
            <person name="Que T.C."/>
            <person name="Du C.H."/>
            <person name="Zhou Y.H."/>
            <person name="Cheng J.X."/>
            <person name="Dai P.F."/>
            <person name="Guo W.B."/>
            <person name="Han X.H."/>
            <person name="Huang E.J."/>
            <person name="Li L.F."/>
            <person name="Wei W."/>
            <person name="Gao Y.C."/>
            <person name="Liu J.Z."/>
            <person name="Shao H.Z."/>
            <person name="Wang X."/>
            <person name="Wang C.C."/>
            <person name="Yang T.C."/>
            <person name="Huo Q.B."/>
            <person name="Li W."/>
            <person name="Chen H.Y."/>
            <person name="Chen S.E."/>
            <person name="Zhou L.G."/>
            <person name="Ni X.B."/>
            <person name="Tian J.H."/>
            <person name="Sheng Y."/>
            <person name="Liu T."/>
            <person name="Pan Y.S."/>
            <person name="Xia L.Y."/>
            <person name="Li J."/>
            <person name="Zhao F."/>
            <person name="Cao W.C."/>
        </authorList>
    </citation>
    <scope>NUCLEOTIDE SEQUENCE [LARGE SCALE GENOMIC DNA]</scope>
    <source>
        <strain evidence="1">Iper-2018</strain>
    </source>
</reference>
<accession>A0AC60P8M4</accession>
<feature type="non-terminal residue" evidence="1">
    <location>
        <position position="1"/>
    </location>
</feature>
<proteinExistence type="predicted"/>
<protein>
    <submittedName>
        <fullName evidence="1">Uncharacterized protein</fullName>
    </submittedName>
</protein>
<organism evidence="1 2">
    <name type="scientific">Ixodes persulcatus</name>
    <name type="common">Taiga tick</name>
    <dbReference type="NCBI Taxonomy" id="34615"/>
    <lineage>
        <taxon>Eukaryota</taxon>
        <taxon>Metazoa</taxon>
        <taxon>Ecdysozoa</taxon>
        <taxon>Arthropoda</taxon>
        <taxon>Chelicerata</taxon>
        <taxon>Arachnida</taxon>
        <taxon>Acari</taxon>
        <taxon>Parasitiformes</taxon>
        <taxon>Ixodida</taxon>
        <taxon>Ixodoidea</taxon>
        <taxon>Ixodidae</taxon>
        <taxon>Ixodinae</taxon>
        <taxon>Ixodes</taxon>
    </lineage>
</organism>
<gene>
    <name evidence="1" type="ORF">HPB47_006974</name>
</gene>
<dbReference type="Proteomes" id="UP000805193">
    <property type="component" value="Unassembled WGS sequence"/>
</dbReference>
<evidence type="ECO:0000313" key="1">
    <source>
        <dbReference type="EMBL" id="KAG0415852.1"/>
    </source>
</evidence>